<dbReference type="KEGG" id="pgri:PgNI_09565"/>
<reference evidence="8" key="2">
    <citation type="submission" date="2019-10" db="EMBL/GenBank/DDBJ databases">
        <authorList>
            <consortium name="NCBI Genome Project"/>
        </authorList>
    </citation>
    <scope>NUCLEOTIDE SEQUENCE</scope>
    <source>
        <strain evidence="8">NI907</strain>
    </source>
</reference>
<feature type="compositionally biased region" description="Basic and acidic residues" evidence="5">
    <location>
        <begin position="392"/>
        <end position="408"/>
    </location>
</feature>
<dbReference type="Proteomes" id="UP000515153">
    <property type="component" value="Unplaced"/>
</dbReference>
<feature type="compositionally biased region" description="Basic and acidic residues" evidence="5">
    <location>
        <begin position="424"/>
        <end position="438"/>
    </location>
</feature>
<keyword evidence="2 6" id="KW-0812">Transmembrane</keyword>
<dbReference type="GO" id="GO:0005783">
    <property type="term" value="C:endoplasmic reticulum"/>
    <property type="evidence" value="ECO:0007669"/>
    <property type="project" value="InterPro"/>
</dbReference>
<evidence type="ECO:0000256" key="6">
    <source>
        <dbReference type="SAM" id="Phobius"/>
    </source>
</evidence>
<evidence type="ECO:0000256" key="2">
    <source>
        <dbReference type="ARBA" id="ARBA00022692"/>
    </source>
</evidence>
<dbReference type="GeneID" id="41964455"/>
<accession>A0A6P8ARU9</accession>
<dbReference type="AlphaFoldDB" id="A0A6P8ARU9"/>
<comment type="subcellular location">
    <subcellularLocation>
        <location evidence="1">Membrane</location>
        <topology evidence="1">Single-pass membrane protein</topology>
    </subcellularLocation>
</comment>
<evidence type="ECO:0000256" key="4">
    <source>
        <dbReference type="ARBA" id="ARBA00023136"/>
    </source>
</evidence>
<evidence type="ECO:0000256" key="1">
    <source>
        <dbReference type="ARBA" id="ARBA00004167"/>
    </source>
</evidence>
<feature type="compositionally biased region" description="Basic residues" evidence="5">
    <location>
        <begin position="439"/>
        <end position="449"/>
    </location>
</feature>
<proteinExistence type="predicted"/>
<dbReference type="RefSeq" id="XP_030977641.1">
    <property type="nucleotide sequence ID" value="XM_031129547.1"/>
</dbReference>
<dbReference type="InterPro" id="IPR012879">
    <property type="entry name" value="CCDC47"/>
</dbReference>
<evidence type="ECO:0008006" key="9">
    <source>
        <dbReference type="Google" id="ProtNLM"/>
    </source>
</evidence>
<feature type="region of interest" description="Disordered" evidence="5">
    <location>
        <begin position="392"/>
        <end position="449"/>
    </location>
</feature>
<sequence length="449" mass="50385">MADIVKNLFGGGKAPAKQPAGGDSDFADFASKVPDPTPAAAPLTSDSTPTLGGSQPTAVPWTKWYNIHERHSLSEFRNEGIVLACIVVVLVLHLIGASLNRTKARKWMRAHAKTLASEFSLVGYAGVPANVGDKEGDELMAALQNLNESRGEKLLREASLFEFATYATGRQNVAFMDVKMTLIKRFNPLITFPEMLLSFLVDSLPTPEDSVEATIYPFDGKENLVVPAVPGSTELRAKDSKSTYDNFVWALVNKDRMKELREDRYDVSITFTKDHPKLPPWLSVMSESAEITDALLTPQLIEAAKQAGDLLDYIIVSDQPIDKPTTVAETTPRKRIILKYRLPGNNDYTNLLPIFQYFIRLPDHLTQVGHFRAEVMRKVKVVRDETIRQIQKAGEEEKAEERAAEREKARKAKRDAELNALDAKAQKKYLEKEREKQMRKSNKRMTQRA</sequence>
<dbReference type="GO" id="GO:0016020">
    <property type="term" value="C:membrane"/>
    <property type="evidence" value="ECO:0007669"/>
    <property type="project" value="UniProtKB-SubCell"/>
</dbReference>
<name>A0A6P8ARU9_PYRGI</name>
<evidence type="ECO:0000313" key="8">
    <source>
        <dbReference type="RefSeq" id="XP_030977641.1"/>
    </source>
</evidence>
<dbReference type="PANTHER" id="PTHR12883">
    <property type="entry name" value="ADIPOCYTE-SPECIFIC PROTEIN 4-RELATED"/>
    <property type="match status" value="1"/>
</dbReference>
<keyword evidence="4 6" id="KW-0472">Membrane</keyword>
<dbReference type="GO" id="GO:0032469">
    <property type="term" value="P:endoplasmic reticulum calcium ion homeostasis"/>
    <property type="evidence" value="ECO:0007669"/>
    <property type="project" value="InterPro"/>
</dbReference>
<keyword evidence="7" id="KW-1185">Reference proteome</keyword>
<feature type="transmembrane region" description="Helical" evidence="6">
    <location>
        <begin position="80"/>
        <end position="99"/>
    </location>
</feature>
<dbReference type="Pfam" id="PF07946">
    <property type="entry name" value="CCDC47"/>
    <property type="match status" value="1"/>
</dbReference>
<keyword evidence="3 6" id="KW-1133">Transmembrane helix</keyword>
<protein>
    <recommendedName>
        <fullName evidence="9">DUF1682-domain-containing protein</fullName>
    </recommendedName>
</protein>
<gene>
    <name evidence="8" type="ORF">PgNI_09565</name>
</gene>
<evidence type="ECO:0000256" key="3">
    <source>
        <dbReference type="ARBA" id="ARBA00022989"/>
    </source>
</evidence>
<organism evidence="7 8">
    <name type="scientific">Pyricularia grisea</name>
    <name type="common">Crabgrass-specific blast fungus</name>
    <name type="synonym">Magnaporthe grisea</name>
    <dbReference type="NCBI Taxonomy" id="148305"/>
    <lineage>
        <taxon>Eukaryota</taxon>
        <taxon>Fungi</taxon>
        <taxon>Dikarya</taxon>
        <taxon>Ascomycota</taxon>
        <taxon>Pezizomycotina</taxon>
        <taxon>Sordariomycetes</taxon>
        <taxon>Sordariomycetidae</taxon>
        <taxon>Magnaporthales</taxon>
        <taxon>Pyriculariaceae</taxon>
        <taxon>Pyricularia</taxon>
    </lineage>
</organism>
<dbReference type="PANTHER" id="PTHR12883:SF0">
    <property type="entry name" value="PAT COMPLEX SUBUNIT CCDC47"/>
    <property type="match status" value="1"/>
</dbReference>
<evidence type="ECO:0000256" key="5">
    <source>
        <dbReference type="SAM" id="MobiDB-lite"/>
    </source>
</evidence>
<reference evidence="8" key="1">
    <citation type="journal article" date="2019" name="Mol. Biol. Evol.">
        <title>Blast fungal genomes show frequent chromosomal changes, gene gains and losses, and effector gene turnover.</title>
        <authorList>
            <person name="Gomez Luciano L.B."/>
            <person name="Jason Tsai I."/>
            <person name="Chuma I."/>
            <person name="Tosa Y."/>
            <person name="Chen Y.H."/>
            <person name="Li J.Y."/>
            <person name="Li M.Y."/>
            <person name="Jade Lu M.Y."/>
            <person name="Nakayashiki H."/>
            <person name="Li W.H."/>
        </authorList>
    </citation>
    <scope>NUCLEOTIDE SEQUENCE</scope>
    <source>
        <strain evidence="8">NI907</strain>
    </source>
</reference>
<dbReference type="GO" id="GO:0005509">
    <property type="term" value="F:calcium ion binding"/>
    <property type="evidence" value="ECO:0007669"/>
    <property type="project" value="InterPro"/>
</dbReference>
<dbReference type="OrthoDB" id="10039147at2759"/>
<evidence type="ECO:0000313" key="7">
    <source>
        <dbReference type="Proteomes" id="UP000515153"/>
    </source>
</evidence>
<reference evidence="8" key="3">
    <citation type="submission" date="2025-08" db="UniProtKB">
        <authorList>
            <consortium name="RefSeq"/>
        </authorList>
    </citation>
    <scope>IDENTIFICATION</scope>
    <source>
        <strain evidence="8">NI907</strain>
    </source>
</reference>